<dbReference type="SUPFAM" id="SSF48600">
    <property type="entry name" value="Chorismate mutase II"/>
    <property type="match status" value="1"/>
</dbReference>
<keyword evidence="1 2" id="KW-0560">Oxidoreductase</keyword>
<evidence type="ECO:0000313" key="5">
    <source>
        <dbReference type="EMBL" id="GAA0853506.1"/>
    </source>
</evidence>
<dbReference type="NCBIfam" id="TIGR01799">
    <property type="entry name" value="CM_T"/>
    <property type="match status" value="1"/>
</dbReference>
<dbReference type="Pfam" id="PF20463">
    <property type="entry name" value="PDH_C"/>
    <property type="match status" value="1"/>
</dbReference>
<keyword evidence="2" id="KW-0520">NAD</keyword>
<keyword evidence="2" id="KW-0057">Aromatic amino acid biosynthesis</keyword>
<protein>
    <recommendedName>
        <fullName evidence="2">T-protein</fullName>
    </recommendedName>
</protein>
<dbReference type="NCBIfam" id="NF008400">
    <property type="entry name" value="PRK11199.1"/>
    <property type="match status" value="1"/>
</dbReference>
<dbReference type="InterPro" id="IPR003099">
    <property type="entry name" value="Prephen_DH"/>
</dbReference>
<dbReference type="Gene3D" id="3.40.50.720">
    <property type="entry name" value="NAD(P)-binding Rossmann-like Domain"/>
    <property type="match status" value="1"/>
</dbReference>
<proteinExistence type="predicted"/>
<comment type="caution">
    <text evidence="5">The sequence shown here is derived from an EMBL/GenBank/DDBJ whole genome shotgun (WGS) entry which is preliminary data.</text>
</comment>
<evidence type="ECO:0000256" key="2">
    <source>
        <dbReference type="PIRNR" id="PIRNR001499"/>
    </source>
</evidence>
<name>A0ABP3WP51_9ALTE</name>
<dbReference type="InterPro" id="IPR002701">
    <property type="entry name" value="CM_II_prokaryot"/>
</dbReference>
<gene>
    <name evidence="5" type="primary">tyrA</name>
    <name evidence="5" type="ORF">GCM10009114_06410</name>
</gene>
<feature type="domain" description="Chorismate mutase" evidence="3">
    <location>
        <begin position="2"/>
        <end position="93"/>
    </location>
</feature>
<comment type="subcellular location">
    <subcellularLocation>
        <location evidence="2">Cytoplasm</location>
    </subcellularLocation>
</comment>
<dbReference type="PROSITE" id="PS51168">
    <property type="entry name" value="CHORISMATE_MUT_2"/>
    <property type="match status" value="1"/>
</dbReference>
<dbReference type="InterPro" id="IPR036263">
    <property type="entry name" value="Chorismate_II_sf"/>
</dbReference>
<dbReference type="SUPFAM" id="SSF51735">
    <property type="entry name" value="NAD(P)-binding Rossmann-fold domains"/>
    <property type="match status" value="1"/>
</dbReference>
<organism evidence="5 6">
    <name type="scientific">Aliiglaciecola litoralis</name>
    <dbReference type="NCBI Taxonomy" id="582857"/>
    <lineage>
        <taxon>Bacteria</taxon>
        <taxon>Pseudomonadati</taxon>
        <taxon>Pseudomonadota</taxon>
        <taxon>Gammaproteobacteria</taxon>
        <taxon>Alteromonadales</taxon>
        <taxon>Alteromonadaceae</taxon>
        <taxon>Aliiglaciecola</taxon>
    </lineage>
</organism>
<reference evidence="6" key="1">
    <citation type="journal article" date="2019" name="Int. J. Syst. Evol. Microbiol.">
        <title>The Global Catalogue of Microorganisms (GCM) 10K type strain sequencing project: providing services to taxonomists for standard genome sequencing and annotation.</title>
        <authorList>
            <consortium name="The Broad Institute Genomics Platform"/>
            <consortium name="The Broad Institute Genome Sequencing Center for Infectious Disease"/>
            <person name="Wu L."/>
            <person name="Ma J."/>
        </authorList>
    </citation>
    <scope>NUCLEOTIDE SEQUENCE [LARGE SCALE GENOMIC DNA]</scope>
    <source>
        <strain evidence="6">JCM 15896</strain>
    </source>
</reference>
<sequence>MPETPLSLDELRQQIDCLDSQLVDILAKRAKLTTQVGEYKSRTGMPIYVPSREAELIAKRREEAENKGVSASLIEDLLRRIMRESYQTQNSQYLCVAPQVKKIIVVGGRGALGRIFVDMFSRSGYSVDILEQHDWDNAQNILADSDLVLVAVPIKMTESIIEKLAPMLPKHCVLADVTSTKQKPLDAMLKYHSGPVVGLHPMFGPDIVSLVKQVVVVCEGRQAQSYQWLVEQIRVWGAIVQTSSAKQHDDAMAFIQVMRHFSSFVYGAHLAGEDPDLELLVAFSSPIYRLELAMVGRLFAQDPELYADIIFNNAESINLLKRFRDRFDCALELLETGNKGEFVKQFFTIGHWFGPYAKQCLVSSKKLLLKADDDRVLKSQ</sequence>
<dbReference type="InterPro" id="IPR046826">
    <property type="entry name" value="PDH_N"/>
</dbReference>
<dbReference type="PANTHER" id="PTHR21363">
    <property type="entry name" value="PREPHENATE DEHYDROGENASE"/>
    <property type="match status" value="1"/>
</dbReference>
<dbReference type="InterPro" id="IPR036979">
    <property type="entry name" value="CM_dom_sf"/>
</dbReference>
<dbReference type="EMBL" id="BAAAFD010000001">
    <property type="protein sequence ID" value="GAA0853506.1"/>
    <property type="molecule type" value="Genomic_DNA"/>
</dbReference>
<dbReference type="Proteomes" id="UP001500359">
    <property type="component" value="Unassembled WGS sequence"/>
</dbReference>
<accession>A0ABP3WP51</accession>
<keyword evidence="2" id="KW-0028">Amino-acid biosynthesis</keyword>
<keyword evidence="2" id="KW-0963">Cytoplasm</keyword>
<dbReference type="Pfam" id="PF01817">
    <property type="entry name" value="CM_2"/>
    <property type="match status" value="1"/>
</dbReference>
<dbReference type="RefSeq" id="WP_343856408.1">
    <property type="nucleotide sequence ID" value="NZ_BAAAFD010000001.1"/>
</dbReference>
<evidence type="ECO:0000259" key="4">
    <source>
        <dbReference type="PROSITE" id="PS51176"/>
    </source>
</evidence>
<feature type="domain" description="Prephenate/arogenate dehydrogenase" evidence="4">
    <location>
        <begin position="101"/>
        <end position="364"/>
    </location>
</feature>
<dbReference type="InterPro" id="IPR036291">
    <property type="entry name" value="NAD(P)-bd_dom_sf"/>
</dbReference>
<dbReference type="PANTHER" id="PTHR21363:SF0">
    <property type="entry name" value="PREPHENATE DEHYDROGENASE [NADP(+)]"/>
    <property type="match status" value="1"/>
</dbReference>
<dbReference type="PIRSF" id="PIRSF001499">
    <property type="entry name" value="Chor_mut_pdh_Tpr"/>
    <property type="match status" value="1"/>
</dbReference>
<dbReference type="InterPro" id="IPR050812">
    <property type="entry name" value="Preph/Arog_dehydrog"/>
</dbReference>
<dbReference type="InterPro" id="IPR011277">
    <property type="entry name" value="CM_T"/>
</dbReference>
<dbReference type="InterPro" id="IPR008244">
    <property type="entry name" value="Chor_mut/prephenate_DH_T"/>
</dbReference>
<comment type="pathway">
    <text evidence="2">Amino-acid biosynthesis; L-tyrosine biosynthesis; (4-hydroxyphenyl)pyruvate from prephenate (NAD(+) route): step 1/1.</text>
</comment>
<keyword evidence="6" id="KW-1185">Reference proteome</keyword>
<evidence type="ECO:0000259" key="3">
    <source>
        <dbReference type="PROSITE" id="PS51168"/>
    </source>
</evidence>
<keyword evidence="2" id="KW-0413">Isomerase</keyword>
<evidence type="ECO:0000256" key="1">
    <source>
        <dbReference type="ARBA" id="ARBA00023002"/>
    </source>
</evidence>
<dbReference type="PROSITE" id="PS51176">
    <property type="entry name" value="PDH_ADH"/>
    <property type="match status" value="1"/>
</dbReference>
<dbReference type="Gene3D" id="1.10.3660.10">
    <property type="entry name" value="6-phosphogluconate dehydrogenase C-terminal like domain"/>
    <property type="match status" value="1"/>
</dbReference>
<dbReference type="Pfam" id="PF02153">
    <property type="entry name" value="PDH_N"/>
    <property type="match status" value="1"/>
</dbReference>
<dbReference type="SUPFAM" id="SSF48179">
    <property type="entry name" value="6-phosphogluconate dehydrogenase C-terminal domain-like"/>
    <property type="match status" value="1"/>
</dbReference>
<comment type="pathway">
    <text evidence="2">Metabolic intermediate biosynthesis; prephenate biosynthesis; prephenate from chorismate: step 1/1.</text>
</comment>
<dbReference type="InterPro" id="IPR008927">
    <property type="entry name" value="6-PGluconate_DH-like_C_sf"/>
</dbReference>
<dbReference type="SMART" id="SM00830">
    <property type="entry name" value="CM_2"/>
    <property type="match status" value="1"/>
</dbReference>
<keyword evidence="2" id="KW-0827">Tyrosine biosynthesis</keyword>
<dbReference type="Gene3D" id="1.20.59.10">
    <property type="entry name" value="Chorismate mutase"/>
    <property type="match status" value="1"/>
</dbReference>
<dbReference type="InterPro" id="IPR046825">
    <property type="entry name" value="PDH_C"/>
</dbReference>
<evidence type="ECO:0000313" key="6">
    <source>
        <dbReference type="Proteomes" id="UP001500359"/>
    </source>
</evidence>